<evidence type="ECO:0000313" key="2">
    <source>
        <dbReference type="EMBL" id="CEJ62561.1"/>
    </source>
</evidence>
<dbReference type="PANTHER" id="PTHR37538">
    <property type="entry name" value="BTB DOMAIN-CONTAINING PROTEIN"/>
    <property type="match status" value="1"/>
</dbReference>
<dbReference type="Proteomes" id="UP000042958">
    <property type="component" value="Unassembled WGS sequence"/>
</dbReference>
<proteinExistence type="predicted"/>
<keyword evidence="3" id="KW-1185">Reference proteome</keyword>
<dbReference type="EMBL" id="CDHK01000018">
    <property type="protein sequence ID" value="CEJ62561.1"/>
    <property type="molecule type" value="Genomic_DNA"/>
</dbReference>
<accession>A0A0F7U2S8</accession>
<reference evidence="3" key="1">
    <citation type="journal article" date="2015" name="Genome Announc.">
        <title>Draft genome sequence of the fungus Penicillium brasilianum MG11.</title>
        <authorList>
            <person name="Horn F."/>
            <person name="Linde J."/>
            <person name="Mattern D.J."/>
            <person name="Walther G."/>
            <person name="Guthke R."/>
            <person name="Brakhage A.A."/>
            <person name="Valiante V."/>
        </authorList>
    </citation>
    <scope>NUCLEOTIDE SEQUENCE [LARGE SCALE GENOMIC DNA]</scope>
    <source>
        <strain evidence="3">MG11</strain>
    </source>
</reference>
<feature type="compositionally biased region" description="Pro residues" evidence="1">
    <location>
        <begin position="29"/>
        <end position="40"/>
    </location>
</feature>
<feature type="region of interest" description="Disordered" evidence="1">
    <location>
        <begin position="307"/>
        <end position="352"/>
    </location>
</feature>
<evidence type="ECO:0000313" key="3">
    <source>
        <dbReference type="Proteomes" id="UP000042958"/>
    </source>
</evidence>
<protein>
    <recommendedName>
        <fullName evidence="4">BTB domain-containing protein</fullName>
    </recommendedName>
</protein>
<dbReference type="AlphaFoldDB" id="A0A0F7U2S8"/>
<name>A0A0F7U2S8_PENBI</name>
<gene>
    <name evidence="2" type="ORF">PMG11_11058</name>
</gene>
<feature type="region of interest" description="Disordered" evidence="1">
    <location>
        <begin position="388"/>
        <end position="409"/>
    </location>
</feature>
<evidence type="ECO:0008006" key="4">
    <source>
        <dbReference type="Google" id="ProtNLM"/>
    </source>
</evidence>
<sequence length="476" mass="53007">MVKKKFKKALTATDPVEAMESMAAEIHPEYPPPDKPPPPVEKSSKIDYHQPLESPYEGSTTTVLIGSQMFSIPDRICRQIPRFRGAHSMSSPIALSDISGDVAHTFVNFLYTGTYQTIDDPVAFDSSGIAEEYRKAILVYQAARIHELPDLESLAKHYIELFGEGVSMSDMLRTTRGVFSALPDDEDWLPTYIERSLQRQLKIEGSDSNLEELYQVLGKVHGFDLAVMKMVFRLQSAELQTAHESLTEANQLIEASKKTIADYATEAPPEACSEDLVEASMEELVEQPADAPPHGSPDNLKELVEASAEELMSEPIEASPEDSLEQAEELFEASVEEPADEPQGDPPPADVAMEQPVEETKGDPFQYHTIPQLQYTGWSFVQNYSPTAEGDASQFHSPSNEPAARNPFTPEKPLFEYQIEPEPAPLNLSTVSETHRELYADWGNLSSKMIRKRVKILKAKRLPIPDEDGFVRVQVG</sequence>
<dbReference type="OrthoDB" id="3594103at2759"/>
<organism evidence="2 3">
    <name type="scientific">Penicillium brasilianum</name>
    <dbReference type="NCBI Taxonomy" id="104259"/>
    <lineage>
        <taxon>Eukaryota</taxon>
        <taxon>Fungi</taxon>
        <taxon>Dikarya</taxon>
        <taxon>Ascomycota</taxon>
        <taxon>Pezizomycotina</taxon>
        <taxon>Eurotiomycetes</taxon>
        <taxon>Eurotiomycetidae</taxon>
        <taxon>Eurotiales</taxon>
        <taxon>Aspergillaceae</taxon>
        <taxon>Penicillium</taxon>
    </lineage>
</organism>
<dbReference type="STRING" id="104259.A0A0F7U2S8"/>
<evidence type="ECO:0000256" key="1">
    <source>
        <dbReference type="SAM" id="MobiDB-lite"/>
    </source>
</evidence>
<dbReference type="PANTHER" id="PTHR37538:SF1">
    <property type="entry name" value="BTB DOMAIN-CONTAINING PROTEIN"/>
    <property type="match status" value="1"/>
</dbReference>
<feature type="compositionally biased region" description="Acidic residues" evidence="1">
    <location>
        <begin position="319"/>
        <end position="343"/>
    </location>
</feature>
<feature type="region of interest" description="Disordered" evidence="1">
    <location>
        <begin position="17"/>
        <end position="45"/>
    </location>
</feature>